<name>A0A220MAX5_9BACL</name>
<reference evidence="1 2" key="1">
    <citation type="submission" date="2016-11" db="EMBL/GenBank/DDBJ databases">
        <authorList>
            <person name="Jaros S."/>
            <person name="Januszkiewicz K."/>
            <person name="Wedrychowicz H."/>
        </authorList>
    </citation>
    <scope>NUCLEOTIDE SEQUENCE [LARGE SCALE GENOMIC DNA]</scope>
    <source>
        <strain evidence="1 2">NF2</strain>
    </source>
</reference>
<organism evidence="1 2">
    <name type="scientific">Brevibacillus formosus</name>
    <dbReference type="NCBI Taxonomy" id="54913"/>
    <lineage>
        <taxon>Bacteria</taxon>
        <taxon>Bacillati</taxon>
        <taxon>Bacillota</taxon>
        <taxon>Bacilli</taxon>
        <taxon>Bacillales</taxon>
        <taxon>Paenibacillaceae</taxon>
        <taxon>Brevibacillus</taxon>
    </lineage>
</organism>
<evidence type="ECO:0000313" key="1">
    <source>
        <dbReference type="EMBL" id="ASJ52134.1"/>
    </source>
</evidence>
<gene>
    <name evidence="1" type="ORF">BP422_00350</name>
</gene>
<dbReference type="Proteomes" id="UP000197781">
    <property type="component" value="Chromosome"/>
</dbReference>
<accession>A0A220MAX5</accession>
<sequence>MLLSLLQLLAPKAHGEYSYVVRGATVKCSEGTDTSFLNLPQCHGVYARGKPVMNIADNVVNANIGCFGICRDTGTVCTPMIANKWTDGKHDVLIENEPALLSKSELICTVKGIITIEKDGQD</sequence>
<evidence type="ECO:0008006" key="3">
    <source>
        <dbReference type="Google" id="ProtNLM"/>
    </source>
</evidence>
<dbReference type="RefSeq" id="WP_088906070.1">
    <property type="nucleotide sequence ID" value="NZ_CP018145.1"/>
</dbReference>
<dbReference type="EMBL" id="CP018145">
    <property type="protein sequence ID" value="ASJ52134.1"/>
    <property type="molecule type" value="Genomic_DNA"/>
</dbReference>
<dbReference type="InterPro" id="IPR025460">
    <property type="entry name" value="DUF4280"/>
</dbReference>
<proteinExistence type="predicted"/>
<dbReference type="AlphaFoldDB" id="A0A220MAX5"/>
<evidence type="ECO:0000313" key="2">
    <source>
        <dbReference type="Proteomes" id="UP000197781"/>
    </source>
</evidence>
<dbReference type="Pfam" id="PF14107">
    <property type="entry name" value="DUF4280"/>
    <property type="match status" value="1"/>
</dbReference>
<protein>
    <recommendedName>
        <fullName evidence="3">DUF4280 domain-containing protein</fullName>
    </recommendedName>
</protein>
<dbReference type="KEGG" id="bfm:BP422_00350"/>